<dbReference type="RefSeq" id="WP_072829610.1">
    <property type="nucleotide sequence ID" value="NZ_FQXP01000003.1"/>
</dbReference>
<evidence type="ECO:0000313" key="3">
    <source>
        <dbReference type="Proteomes" id="UP000184526"/>
    </source>
</evidence>
<proteinExistence type="predicted"/>
<reference evidence="2 3" key="1">
    <citation type="submission" date="2016-11" db="EMBL/GenBank/DDBJ databases">
        <authorList>
            <person name="Jaros S."/>
            <person name="Januszkiewicz K."/>
            <person name="Wedrychowicz H."/>
        </authorList>
    </citation>
    <scope>NUCLEOTIDE SEQUENCE [LARGE SCALE GENOMIC DNA]</scope>
    <source>
        <strain evidence="2 3">DSM 3089</strain>
    </source>
</reference>
<protein>
    <submittedName>
        <fullName evidence="2">Uncharacterized protein</fullName>
    </submittedName>
</protein>
<dbReference type="Proteomes" id="UP000184526">
    <property type="component" value="Unassembled WGS sequence"/>
</dbReference>
<sequence length="113" mass="13573">MNFTFLSSIVFCIIFITLRIWTSINIIKRRKSKVDELNKCRIYNKVWGKFNTMVRIKKINKDKIESILGYLIEEEICVEDIGNKNEIKEIYKVLKKENITEEHLNKIYKILDD</sequence>
<keyword evidence="1" id="KW-0472">Membrane</keyword>
<dbReference type="AlphaFoldDB" id="A0A1M5T5A7"/>
<organism evidence="2 3">
    <name type="scientific">Clostridium collagenovorans DSM 3089</name>
    <dbReference type="NCBI Taxonomy" id="1121306"/>
    <lineage>
        <taxon>Bacteria</taxon>
        <taxon>Bacillati</taxon>
        <taxon>Bacillota</taxon>
        <taxon>Clostridia</taxon>
        <taxon>Eubacteriales</taxon>
        <taxon>Clostridiaceae</taxon>
        <taxon>Clostridium</taxon>
    </lineage>
</organism>
<keyword evidence="1" id="KW-0812">Transmembrane</keyword>
<name>A0A1M5T5A7_9CLOT</name>
<dbReference type="EMBL" id="FQXP01000003">
    <property type="protein sequence ID" value="SHH45935.1"/>
    <property type="molecule type" value="Genomic_DNA"/>
</dbReference>
<evidence type="ECO:0000313" key="2">
    <source>
        <dbReference type="EMBL" id="SHH45935.1"/>
    </source>
</evidence>
<keyword evidence="3" id="KW-1185">Reference proteome</keyword>
<keyword evidence="1" id="KW-1133">Transmembrane helix</keyword>
<evidence type="ECO:0000256" key="1">
    <source>
        <dbReference type="SAM" id="Phobius"/>
    </source>
</evidence>
<gene>
    <name evidence="2" type="ORF">SAMN02745196_00441</name>
</gene>
<feature type="transmembrane region" description="Helical" evidence="1">
    <location>
        <begin position="6"/>
        <end position="27"/>
    </location>
</feature>
<accession>A0A1M5T5A7</accession>